<feature type="compositionally biased region" description="Polar residues" evidence="1">
    <location>
        <begin position="141"/>
        <end position="158"/>
    </location>
</feature>
<proteinExistence type="predicted"/>
<feature type="region of interest" description="Disordered" evidence="1">
    <location>
        <begin position="22"/>
        <end position="70"/>
    </location>
</feature>
<reference evidence="2" key="1">
    <citation type="thesis" date="2021" institute="BYU ScholarsArchive" country="Provo, UT, USA">
        <title>Applications of and Algorithms for Genome Assembly and Genomic Analyses with an Emphasis on Marine Teleosts.</title>
        <authorList>
            <person name="Pickett B.D."/>
        </authorList>
    </citation>
    <scope>NUCLEOTIDE SEQUENCE</scope>
    <source>
        <strain evidence="2">HI-2016</strain>
    </source>
</reference>
<comment type="caution">
    <text evidence="2">The sequence shown here is derived from an EMBL/GenBank/DDBJ whole genome shotgun (WGS) entry which is preliminary data.</text>
</comment>
<feature type="region of interest" description="Disordered" evidence="1">
    <location>
        <begin position="131"/>
        <end position="173"/>
    </location>
</feature>
<evidence type="ECO:0000313" key="3">
    <source>
        <dbReference type="Proteomes" id="UP000824540"/>
    </source>
</evidence>
<evidence type="ECO:0000256" key="1">
    <source>
        <dbReference type="SAM" id="MobiDB-lite"/>
    </source>
</evidence>
<dbReference type="AlphaFoldDB" id="A0A8T2PU42"/>
<dbReference type="OrthoDB" id="8965125at2759"/>
<sequence length="342" mass="37729">MMEGDHTGSSVPMVSPFSLCPCDTRWPPRQPPGSMPAGGSRKQSSTFHRATNEPWDASARKRHHCSPRPLTGTAATAIEQQHKQSTPLATLACTAELFSVGRRTLWEKHALCHPPTTLPDGEHPFKALAGAERAPGHGPQIYSSPDSSPSLHQKTNSSPQQHRMPHHHPRAPVRKSSVAYPLGAAGCYQQDRQITFPTPLHALVRPWVISICLMTSLNLPIPTWTIKSFLVFKRGRGYRDAAEWFNTWVWVGQGKRVEDLRSNLISTIVPGAFLGLTELRKLSVDQTCLCDWFTQNQAAPNRASDQLSDPELLLSCAQPGHVVVEPYSKPEPDACSSPHHAH</sequence>
<dbReference type="EMBL" id="JAFBMS010000002">
    <property type="protein sequence ID" value="KAG9354786.1"/>
    <property type="molecule type" value="Genomic_DNA"/>
</dbReference>
<protein>
    <submittedName>
        <fullName evidence="2">Uncharacterized protein</fullName>
    </submittedName>
</protein>
<feature type="compositionally biased region" description="Basic residues" evidence="1">
    <location>
        <begin position="163"/>
        <end position="173"/>
    </location>
</feature>
<keyword evidence="3" id="KW-1185">Reference proteome</keyword>
<organism evidence="2 3">
    <name type="scientific">Albula glossodonta</name>
    <name type="common">roundjaw bonefish</name>
    <dbReference type="NCBI Taxonomy" id="121402"/>
    <lineage>
        <taxon>Eukaryota</taxon>
        <taxon>Metazoa</taxon>
        <taxon>Chordata</taxon>
        <taxon>Craniata</taxon>
        <taxon>Vertebrata</taxon>
        <taxon>Euteleostomi</taxon>
        <taxon>Actinopterygii</taxon>
        <taxon>Neopterygii</taxon>
        <taxon>Teleostei</taxon>
        <taxon>Albuliformes</taxon>
        <taxon>Albulidae</taxon>
        <taxon>Albula</taxon>
    </lineage>
</organism>
<accession>A0A8T2PU42</accession>
<evidence type="ECO:0000313" key="2">
    <source>
        <dbReference type="EMBL" id="KAG9354786.1"/>
    </source>
</evidence>
<dbReference type="Proteomes" id="UP000824540">
    <property type="component" value="Unassembled WGS sequence"/>
</dbReference>
<gene>
    <name evidence="2" type="ORF">JZ751_001499</name>
</gene>
<name>A0A8T2PU42_9TELE</name>